<proteinExistence type="predicted"/>
<keyword evidence="1" id="KW-1133">Transmembrane helix</keyword>
<dbReference type="Proteomes" id="UP000824110">
    <property type="component" value="Unassembled WGS sequence"/>
</dbReference>
<reference evidence="2" key="2">
    <citation type="journal article" date="2021" name="PeerJ">
        <title>Extensive microbial diversity within the chicken gut microbiome revealed by metagenomics and culture.</title>
        <authorList>
            <person name="Gilroy R."/>
            <person name="Ravi A."/>
            <person name="Getino M."/>
            <person name="Pursley I."/>
            <person name="Horton D.L."/>
            <person name="Alikhan N.F."/>
            <person name="Baker D."/>
            <person name="Gharbi K."/>
            <person name="Hall N."/>
            <person name="Watson M."/>
            <person name="Adriaenssens E.M."/>
            <person name="Foster-Nyarko E."/>
            <person name="Jarju S."/>
            <person name="Secka A."/>
            <person name="Antonio M."/>
            <person name="Oren A."/>
            <person name="Chaudhuri R.R."/>
            <person name="La Ragione R."/>
            <person name="Hildebrand F."/>
            <person name="Pallen M.J."/>
        </authorList>
    </citation>
    <scope>NUCLEOTIDE SEQUENCE</scope>
    <source>
        <strain evidence="2">CHK195-12923</strain>
    </source>
</reference>
<keyword evidence="1" id="KW-0472">Membrane</keyword>
<dbReference type="PROSITE" id="PS51257">
    <property type="entry name" value="PROKAR_LIPOPROTEIN"/>
    <property type="match status" value="1"/>
</dbReference>
<evidence type="ECO:0008006" key="4">
    <source>
        <dbReference type="Google" id="ProtNLM"/>
    </source>
</evidence>
<dbReference type="EMBL" id="DVNE01000058">
    <property type="protein sequence ID" value="HIU62086.1"/>
    <property type="molecule type" value="Genomic_DNA"/>
</dbReference>
<name>A0A9D1MKZ8_9FIRM</name>
<keyword evidence="1" id="KW-0812">Transmembrane</keyword>
<sequence length="218" mass="23546">MKSIIIKSALAGLGIAVGCAIIVFAVLSLGFPGTLCGWCEQLGNYGFAVRYASLYYAYTDKIADLGRCADDSILAENDEYITEYCTLLVDHEEFNAYCELRDEEMAESQPLLGFSYRQYIYGAVSSAYYRQDSIDIAIGFAIEGVEPDFERTSYAEGASCSIQGFPVNNALGSLCLKVINAGDGDCAKSLLSVLSGVTPAGEVEEAYLQTLTNALEEL</sequence>
<dbReference type="AlphaFoldDB" id="A0A9D1MKZ8"/>
<gene>
    <name evidence="2" type="ORF">IAB69_05525</name>
</gene>
<reference evidence="2" key="1">
    <citation type="submission" date="2020-10" db="EMBL/GenBank/DDBJ databases">
        <authorList>
            <person name="Gilroy R."/>
        </authorList>
    </citation>
    <scope>NUCLEOTIDE SEQUENCE</scope>
    <source>
        <strain evidence="2">CHK195-12923</strain>
    </source>
</reference>
<feature type="transmembrane region" description="Helical" evidence="1">
    <location>
        <begin position="9"/>
        <end position="31"/>
    </location>
</feature>
<protein>
    <recommendedName>
        <fullName evidence="4">Lipoprotein</fullName>
    </recommendedName>
</protein>
<evidence type="ECO:0000313" key="3">
    <source>
        <dbReference type="Proteomes" id="UP000824110"/>
    </source>
</evidence>
<evidence type="ECO:0000313" key="2">
    <source>
        <dbReference type="EMBL" id="HIU62086.1"/>
    </source>
</evidence>
<evidence type="ECO:0000256" key="1">
    <source>
        <dbReference type="SAM" id="Phobius"/>
    </source>
</evidence>
<comment type="caution">
    <text evidence="2">The sequence shown here is derived from an EMBL/GenBank/DDBJ whole genome shotgun (WGS) entry which is preliminary data.</text>
</comment>
<accession>A0A9D1MKZ8</accession>
<organism evidence="2 3">
    <name type="scientific">Candidatus Coproplasma excrementigallinarum</name>
    <dbReference type="NCBI Taxonomy" id="2840747"/>
    <lineage>
        <taxon>Bacteria</taxon>
        <taxon>Bacillati</taxon>
        <taxon>Bacillota</taxon>
        <taxon>Clostridia</taxon>
        <taxon>Eubacteriales</taxon>
        <taxon>Candidatus Coproplasma</taxon>
    </lineage>
</organism>